<keyword evidence="4" id="KW-0804">Transcription</keyword>
<keyword evidence="8" id="KW-1185">Reference proteome</keyword>
<protein>
    <submittedName>
        <fullName evidence="7">RNA polymerase sigma factor</fullName>
    </submittedName>
</protein>
<dbReference type="NCBIfam" id="TIGR02937">
    <property type="entry name" value="sigma70-ECF"/>
    <property type="match status" value="1"/>
</dbReference>
<dbReference type="RefSeq" id="YP_009037113.1">
    <property type="nucleotide sequence ID" value="NC_024216.1"/>
</dbReference>
<evidence type="ECO:0000256" key="3">
    <source>
        <dbReference type="ARBA" id="ARBA00023125"/>
    </source>
</evidence>
<accession>A0A024AZV8</accession>
<dbReference type="InterPro" id="IPR013324">
    <property type="entry name" value="RNA_pol_sigma_r3/r4-like"/>
</dbReference>
<dbReference type="Gene3D" id="1.20.140.160">
    <property type="match status" value="1"/>
</dbReference>
<keyword evidence="3" id="KW-0238">DNA-binding</keyword>
<dbReference type="GO" id="GO:0003677">
    <property type="term" value="F:DNA binding"/>
    <property type="evidence" value="ECO:0007669"/>
    <property type="project" value="UniProtKB-KW"/>
</dbReference>
<dbReference type="GO" id="GO:0006352">
    <property type="term" value="P:DNA-templated transcription initiation"/>
    <property type="evidence" value="ECO:0007669"/>
    <property type="project" value="InterPro"/>
</dbReference>
<evidence type="ECO:0000313" key="8">
    <source>
        <dbReference type="Proteomes" id="UP000026902"/>
    </source>
</evidence>
<evidence type="ECO:0000259" key="5">
    <source>
        <dbReference type="Pfam" id="PF04542"/>
    </source>
</evidence>
<dbReference type="InterPro" id="IPR014284">
    <property type="entry name" value="RNA_pol_sigma-70_dom"/>
</dbReference>
<evidence type="ECO:0000256" key="2">
    <source>
        <dbReference type="ARBA" id="ARBA00023082"/>
    </source>
</evidence>
<name>A0A024AZV8_9CAUD</name>
<feature type="domain" description="RNA polymerase sigma-70 region 2" evidence="5">
    <location>
        <begin position="28"/>
        <end position="98"/>
    </location>
</feature>
<proteinExistence type="predicted"/>
<dbReference type="InterPro" id="IPR007627">
    <property type="entry name" value="RNA_pol_sigma70_r2"/>
</dbReference>
<evidence type="ECO:0000256" key="4">
    <source>
        <dbReference type="ARBA" id="ARBA00023163"/>
    </source>
</evidence>
<dbReference type="Proteomes" id="UP000026902">
    <property type="component" value="Segment"/>
</dbReference>
<dbReference type="Pfam" id="PF08281">
    <property type="entry name" value="Sigma70_r4_2"/>
    <property type="match status" value="1"/>
</dbReference>
<dbReference type="EMBL" id="KJ489397">
    <property type="protein sequence ID" value="AHZ09647.1"/>
    <property type="molecule type" value="Genomic_DNA"/>
</dbReference>
<evidence type="ECO:0000259" key="6">
    <source>
        <dbReference type="Pfam" id="PF08281"/>
    </source>
</evidence>
<dbReference type="GeneID" id="19526513"/>
<dbReference type="Gene3D" id="1.10.1740.10">
    <property type="match status" value="1"/>
</dbReference>
<keyword evidence="1" id="KW-0805">Transcription regulation</keyword>
<feature type="domain" description="RNA polymerase sigma factor 70 region 4 type 2" evidence="6">
    <location>
        <begin position="187"/>
        <end position="238"/>
    </location>
</feature>
<keyword evidence="2" id="KW-0731">Sigma factor</keyword>
<dbReference type="InterPro" id="IPR013249">
    <property type="entry name" value="RNA_pol_sigma70_r4_t2"/>
</dbReference>
<dbReference type="KEGG" id="vg:19526513"/>
<dbReference type="SUPFAM" id="SSF88946">
    <property type="entry name" value="Sigma2 domain of RNA polymerase sigma factors"/>
    <property type="match status" value="1"/>
</dbReference>
<evidence type="ECO:0000313" key="7">
    <source>
        <dbReference type="EMBL" id="AHZ09647.1"/>
    </source>
</evidence>
<evidence type="ECO:0000256" key="1">
    <source>
        <dbReference type="ARBA" id="ARBA00023015"/>
    </source>
</evidence>
<dbReference type="CDD" id="cd06171">
    <property type="entry name" value="Sigma70_r4"/>
    <property type="match status" value="1"/>
</dbReference>
<reference evidence="8" key="1">
    <citation type="submission" date="2014-09" db="EMBL/GenBank/DDBJ databases">
        <authorList>
            <person name="Sauder A.B."/>
            <person name="McKenzie Q.R."/>
            <person name="Temple L.M."/>
            <person name="Alexis B.K."/>
            <person name="Al-Atrache Z."/>
            <person name="Lewis L.O."/>
            <person name="Loesser-Casey K.E."/>
            <person name="Mitchell K.J."/>
        </authorList>
    </citation>
    <scope>NUCLEOTIDE SEQUENCE [LARGE SCALE GENOMIC DNA]</scope>
</reference>
<sequence>MEQVKEKIKHYDSIVQAQEGSEEASDYLFAQYKDMIWNIIHQVSPIDKEGVNEDLFQIGSLAFVQAIQTFNVDLGYEFSTYLYQSIKGRILKGLRHKQDLKVPNDIYNISIRIRKNYLMDESIETITSVLDISEEDATKAMDYLRASAALSMDTTITSDKSNSGNAAMVSESISGDLNGHSWEDGINLRELVDKLPANEKHIIARKYFEDAKRSDLCDELGIHENTVYKIEQRALNKLRAFMTGKDTLVTKKDTPRHTSTKAAREEAKKLLKEGKLSYVHISRQTGVSENTIATWASKLRKGIEI</sequence>
<dbReference type="PANTHER" id="PTHR30385">
    <property type="entry name" value="SIGMA FACTOR F FLAGELLAR"/>
    <property type="match status" value="1"/>
</dbReference>
<dbReference type="GO" id="GO:0016987">
    <property type="term" value="F:sigma factor activity"/>
    <property type="evidence" value="ECO:0007669"/>
    <property type="project" value="UniProtKB-KW"/>
</dbReference>
<organism evidence="7 8">
    <name type="scientific">Bacillus phage CAM003</name>
    <dbReference type="NCBI Taxonomy" id="1486657"/>
    <lineage>
        <taxon>Viruses</taxon>
        <taxon>Duplodnaviria</taxon>
        <taxon>Heunggongvirae</taxon>
        <taxon>Uroviricota</taxon>
        <taxon>Caudoviricetes</taxon>
        <taxon>Herelleviridae</taxon>
        <taxon>Bastillevirinae</taxon>
        <taxon>Bastillevirus</taxon>
        <taxon>Bastillevirus CAM003</taxon>
    </lineage>
</organism>
<dbReference type="Pfam" id="PF04542">
    <property type="entry name" value="Sigma70_r2"/>
    <property type="match status" value="1"/>
</dbReference>
<dbReference type="InterPro" id="IPR013325">
    <property type="entry name" value="RNA_pol_sigma_r2"/>
</dbReference>
<dbReference type="SUPFAM" id="SSF88659">
    <property type="entry name" value="Sigma3 and sigma4 domains of RNA polymerase sigma factors"/>
    <property type="match status" value="1"/>
</dbReference>